<proteinExistence type="predicted"/>
<dbReference type="RefSeq" id="WP_198825407.1">
    <property type="nucleotide sequence ID" value="NZ_JAEILT010000026.1"/>
</dbReference>
<evidence type="ECO:0000313" key="1">
    <source>
        <dbReference type="EMBL" id="MBJ2137934.1"/>
    </source>
</evidence>
<organism evidence="1 2">
    <name type="scientific">Paraglaciecola chathamensis</name>
    <dbReference type="NCBI Taxonomy" id="368405"/>
    <lineage>
        <taxon>Bacteria</taxon>
        <taxon>Pseudomonadati</taxon>
        <taxon>Pseudomonadota</taxon>
        <taxon>Gammaproteobacteria</taxon>
        <taxon>Alteromonadales</taxon>
        <taxon>Alteromonadaceae</taxon>
        <taxon>Paraglaciecola</taxon>
    </lineage>
</organism>
<accession>A0ABS0WHH8</accession>
<protein>
    <submittedName>
        <fullName evidence="1">Uncharacterized protein</fullName>
    </submittedName>
</protein>
<evidence type="ECO:0000313" key="2">
    <source>
        <dbReference type="Proteomes" id="UP000649232"/>
    </source>
</evidence>
<dbReference type="EMBL" id="JAEILT010000026">
    <property type="protein sequence ID" value="MBJ2137934.1"/>
    <property type="molecule type" value="Genomic_DNA"/>
</dbReference>
<sequence length="198" mass="21668">MWSSTSPVGKTATSVVFGSLCFSTYAEVPQNITENTTVQSDRSGTAWQYRLITQELSSHAKPEADVVSVSEIVKRAKVQLGLPNKDIANIFLVSRQTIQTYLKGSDTSHTVNNQTKKRALGVLDVLESIKDHFEKSPGAMAKNYTIDNASLLDLLSAENLEVVKIQTISRELGKKLSSTASSGLMNNNKTLFDLTRTV</sequence>
<dbReference type="Proteomes" id="UP000649232">
    <property type="component" value="Unassembled WGS sequence"/>
</dbReference>
<name>A0ABS0WHH8_9ALTE</name>
<comment type="caution">
    <text evidence="1">The sequence shown here is derived from an EMBL/GenBank/DDBJ whole genome shotgun (WGS) entry which is preliminary data.</text>
</comment>
<reference evidence="1 2" key="1">
    <citation type="submission" date="2020-12" db="EMBL/GenBank/DDBJ databases">
        <title>Draft genome sequences of nine environmental bacterial isolates colonizing plastic.</title>
        <authorList>
            <person name="Borre I."/>
            <person name="Sonnenschein E.C."/>
        </authorList>
    </citation>
    <scope>NUCLEOTIDE SEQUENCE [LARGE SCALE GENOMIC DNA]</scope>
    <source>
        <strain evidence="1 2">IB30</strain>
    </source>
</reference>
<gene>
    <name evidence="1" type="ORF">JEU11_15845</name>
</gene>